<evidence type="ECO:0000313" key="2">
    <source>
        <dbReference type="Proteomes" id="UP000285625"/>
    </source>
</evidence>
<gene>
    <name evidence="1" type="ORF">BUZ57_11125</name>
</gene>
<organism evidence="1 2">
    <name type="scientific">Staphylococcus hyicus</name>
    <dbReference type="NCBI Taxonomy" id="1284"/>
    <lineage>
        <taxon>Bacteria</taxon>
        <taxon>Bacillati</taxon>
        <taxon>Bacillota</taxon>
        <taxon>Bacilli</taxon>
        <taxon>Bacillales</taxon>
        <taxon>Staphylococcaceae</taxon>
        <taxon>Staphylococcus</taxon>
    </lineage>
</organism>
<protein>
    <submittedName>
        <fullName evidence="1">Uncharacterized protein</fullName>
    </submittedName>
</protein>
<dbReference type="EMBL" id="QXVO01000046">
    <property type="protein sequence ID" value="RIO43269.1"/>
    <property type="molecule type" value="Genomic_DNA"/>
</dbReference>
<comment type="caution">
    <text evidence="1">The sequence shown here is derived from an EMBL/GenBank/DDBJ whole genome shotgun (WGS) entry which is preliminary data.</text>
</comment>
<sequence>MFLTLILYTIIIFILIFAILNHVKFKRQNDYLRYVNKRLVLKLEHEKKKNNTQIIPTVQAIRTPHQDKRHIKNVLTQSFNQLIHSGDITSFKVLSTNQIAKRNLFYKDLSLIDFVVLSNLGLFLVKLTHFKTKTFMHFNGANQPSLPFPDQFAHHISQMYHQQFHPDSNVPYTFSEKITSDKVIYQFYKYDPLKSVESSERNLSHDIEKHVNINVSTLSCIFDTNQTIYENQQNQYRKVALIKNEQALTTYIHTFAKTSHSYLTDDTLTQLETLFTQKH</sequence>
<name>A0A0A8HTN1_STAHY</name>
<dbReference type="AlphaFoldDB" id="A0A0A8HTN1"/>
<dbReference type="KEGG" id="shu:SHYC_07775"/>
<proteinExistence type="predicted"/>
<dbReference type="RefSeq" id="WP_039645923.1">
    <property type="nucleotide sequence ID" value="NZ_CP170224.1"/>
</dbReference>
<evidence type="ECO:0000313" key="1">
    <source>
        <dbReference type="EMBL" id="RIO43269.1"/>
    </source>
</evidence>
<dbReference type="Proteomes" id="UP000285625">
    <property type="component" value="Unassembled WGS sequence"/>
</dbReference>
<dbReference type="HOGENOM" id="CLU_997169_0_0_9"/>
<reference evidence="1 2" key="1">
    <citation type="journal article" date="2016" name="Front. Microbiol.">
        <title>Comprehensive Phylogenetic Analysis of Bovine Non-aureus Staphylococci Species Based on Whole-Genome Sequencing.</title>
        <authorList>
            <person name="Naushad S."/>
            <person name="Barkema H.W."/>
            <person name="Luby C."/>
            <person name="Condas L.A."/>
            <person name="Nobrega D.B."/>
            <person name="Carson D.A."/>
            <person name="De Buck J."/>
        </authorList>
    </citation>
    <scope>NUCLEOTIDE SEQUENCE [LARGE SCALE GENOMIC DNA]</scope>
    <source>
        <strain evidence="1 2">SNUC 5959</strain>
    </source>
</reference>
<accession>A0A0A8HTN1</accession>